<accession>A0A0N0RS91</accession>
<feature type="region of interest" description="Disordered" evidence="1">
    <location>
        <begin position="1"/>
        <end position="26"/>
    </location>
</feature>
<name>A0A0N0RS91_9BASI</name>
<dbReference type="VEuPathDB" id="FungiDB:Malapachy_4130"/>
<dbReference type="EMBL" id="LGAV01000004">
    <property type="protein sequence ID" value="KOS14395.1"/>
    <property type="molecule type" value="Genomic_DNA"/>
</dbReference>
<dbReference type="OrthoDB" id="3363103at2759"/>
<dbReference type="Proteomes" id="UP000037751">
    <property type="component" value="Unassembled WGS sequence"/>
</dbReference>
<dbReference type="GeneID" id="28730461"/>
<organism evidence="2 3">
    <name type="scientific">Malassezia pachydermatis</name>
    <dbReference type="NCBI Taxonomy" id="77020"/>
    <lineage>
        <taxon>Eukaryota</taxon>
        <taxon>Fungi</taxon>
        <taxon>Dikarya</taxon>
        <taxon>Basidiomycota</taxon>
        <taxon>Ustilaginomycotina</taxon>
        <taxon>Malasseziomycetes</taxon>
        <taxon>Malasseziales</taxon>
        <taxon>Malasseziaceae</taxon>
        <taxon>Malassezia</taxon>
    </lineage>
</organism>
<comment type="caution">
    <text evidence="2">The sequence shown here is derived from an EMBL/GenBank/DDBJ whole genome shotgun (WGS) entry which is preliminary data.</text>
</comment>
<evidence type="ECO:0000256" key="1">
    <source>
        <dbReference type="SAM" id="MobiDB-lite"/>
    </source>
</evidence>
<sequence>MVSGGSYGGLATPTPQPQMRRHKKRQMLDPSLYRTTDADGDPVTVLAGAQTTIYDEDGDPSTTLVMTFSTVQSTRSFRRASN</sequence>
<dbReference type="RefSeq" id="XP_017992027.1">
    <property type="nucleotide sequence ID" value="XM_018138585.1"/>
</dbReference>
<proteinExistence type="predicted"/>
<keyword evidence="3" id="KW-1185">Reference proteome</keyword>
<dbReference type="AlphaFoldDB" id="A0A0N0RS91"/>
<evidence type="ECO:0000313" key="3">
    <source>
        <dbReference type="Proteomes" id="UP000037751"/>
    </source>
</evidence>
<reference evidence="2 3" key="1">
    <citation type="submission" date="2015-07" db="EMBL/GenBank/DDBJ databases">
        <title>Draft Genome Sequence of Malassezia furfur CBS1878 and Malassezia pachydermatis CBS1879.</title>
        <authorList>
            <person name="Triana S."/>
            <person name="Ohm R."/>
            <person name="Gonzalez A."/>
            <person name="DeCock H."/>
            <person name="Restrepo S."/>
            <person name="Celis A."/>
        </authorList>
    </citation>
    <scope>NUCLEOTIDE SEQUENCE [LARGE SCALE GENOMIC DNA]</scope>
    <source>
        <strain evidence="2 3">CBS 1879</strain>
    </source>
</reference>
<gene>
    <name evidence="2" type="ORF">Malapachy_4130</name>
</gene>
<protein>
    <submittedName>
        <fullName evidence="2">Uncharacterized protein</fullName>
    </submittedName>
</protein>
<evidence type="ECO:0000313" key="2">
    <source>
        <dbReference type="EMBL" id="KOS14395.1"/>
    </source>
</evidence>